<dbReference type="PANTHER" id="PTHR23150">
    <property type="entry name" value="SULFATASE MODIFYING FACTOR 1, 2"/>
    <property type="match status" value="1"/>
</dbReference>
<dbReference type="Gene3D" id="3.90.1580.10">
    <property type="entry name" value="paralog of FGE (formylglycine-generating enzyme)"/>
    <property type="match status" value="1"/>
</dbReference>
<dbReference type="InterPro" id="IPR042095">
    <property type="entry name" value="SUMF_sf"/>
</dbReference>
<protein>
    <recommendedName>
        <fullName evidence="1">Sulfatase-modifying factor enzyme-like domain-containing protein</fullName>
    </recommendedName>
</protein>
<accession>A0A382ZYT0</accession>
<reference evidence="2" key="1">
    <citation type="submission" date="2018-05" db="EMBL/GenBank/DDBJ databases">
        <authorList>
            <person name="Lanie J.A."/>
            <person name="Ng W.-L."/>
            <person name="Kazmierczak K.M."/>
            <person name="Andrzejewski T.M."/>
            <person name="Davidsen T.M."/>
            <person name="Wayne K.J."/>
            <person name="Tettelin H."/>
            <person name="Glass J.I."/>
            <person name="Rusch D."/>
            <person name="Podicherti R."/>
            <person name="Tsui H.-C.T."/>
            <person name="Winkler M.E."/>
        </authorList>
    </citation>
    <scope>NUCLEOTIDE SEQUENCE</scope>
</reference>
<sequence length="196" mass="22342">NASPERMVRIKPFLIDIYETTNAEYRDFVEKTDHRRPTSWKNGVSPQGLASHPVVGISWEDARYYCQFVGKRLVTEAEWEYAMRGQNGRKYPWDGLGFAPGFSVTRESGSRESLPVHRRNRDVTPEGVAHMAGNVREFVADYFLPYNSKKAFGEERVIRGASWAFTAFEAAGYYRGHSRPNLAWPDVGIRCGSDVK</sequence>
<name>A0A382ZYT0_9ZZZZ</name>
<dbReference type="EMBL" id="UINC01187621">
    <property type="protein sequence ID" value="SVE00440.1"/>
    <property type="molecule type" value="Genomic_DNA"/>
</dbReference>
<gene>
    <name evidence="2" type="ORF">METZ01_LOCUS453294</name>
</gene>
<dbReference type="InterPro" id="IPR016187">
    <property type="entry name" value="CTDL_fold"/>
</dbReference>
<feature type="domain" description="Sulfatase-modifying factor enzyme-like" evidence="1">
    <location>
        <begin position="2"/>
        <end position="191"/>
    </location>
</feature>
<organism evidence="2">
    <name type="scientific">marine metagenome</name>
    <dbReference type="NCBI Taxonomy" id="408172"/>
    <lineage>
        <taxon>unclassified sequences</taxon>
        <taxon>metagenomes</taxon>
        <taxon>ecological metagenomes</taxon>
    </lineage>
</organism>
<dbReference type="PANTHER" id="PTHR23150:SF19">
    <property type="entry name" value="FORMYLGLYCINE-GENERATING ENZYME"/>
    <property type="match status" value="1"/>
</dbReference>
<proteinExistence type="predicted"/>
<dbReference type="AlphaFoldDB" id="A0A382ZYT0"/>
<dbReference type="Pfam" id="PF03781">
    <property type="entry name" value="FGE-sulfatase"/>
    <property type="match status" value="1"/>
</dbReference>
<dbReference type="InterPro" id="IPR005532">
    <property type="entry name" value="SUMF_dom"/>
</dbReference>
<dbReference type="SUPFAM" id="SSF56436">
    <property type="entry name" value="C-type lectin-like"/>
    <property type="match status" value="1"/>
</dbReference>
<evidence type="ECO:0000259" key="1">
    <source>
        <dbReference type="Pfam" id="PF03781"/>
    </source>
</evidence>
<dbReference type="InterPro" id="IPR051043">
    <property type="entry name" value="Sulfatase_Mod_Factor_Kinase"/>
</dbReference>
<dbReference type="GO" id="GO:0120147">
    <property type="term" value="F:formylglycine-generating oxidase activity"/>
    <property type="evidence" value="ECO:0007669"/>
    <property type="project" value="TreeGrafter"/>
</dbReference>
<feature type="non-terminal residue" evidence="2">
    <location>
        <position position="1"/>
    </location>
</feature>
<evidence type="ECO:0000313" key="2">
    <source>
        <dbReference type="EMBL" id="SVE00440.1"/>
    </source>
</evidence>